<evidence type="ECO:0000313" key="8">
    <source>
        <dbReference type="Proteomes" id="UP000282028"/>
    </source>
</evidence>
<dbReference type="AlphaFoldDB" id="A0A3M8CFQ4"/>
<reference evidence="7 8" key="1">
    <citation type="submission" date="2018-10" db="EMBL/GenBank/DDBJ databases">
        <title>Phylogenomics of Brevibacillus.</title>
        <authorList>
            <person name="Dunlap C."/>
        </authorList>
    </citation>
    <scope>NUCLEOTIDE SEQUENCE [LARGE SCALE GENOMIC DNA]</scope>
    <source>
        <strain evidence="7 8">JCM 12215</strain>
    </source>
</reference>
<protein>
    <recommendedName>
        <fullName evidence="6">RDD domain-containing protein</fullName>
    </recommendedName>
</protein>
<dbReference type="EMBL" id="RHHR01000014">
    <property type="protein sequence ID" value="RNB74576.1"/>
    <property type="molecule type" value="Genomic_DNA"/>
</dbReference>
<proteinExistence type="predicted"/>
<feature type="transmembrane region" description="Helical" evidence="5">
    <location>
        <begin position="25"/>
        <end position="44"/>
    </location>
</feature>
<comment type="subcellular location">
    <subcellularLocation>
        <location evidence="1">Membrane</location>
        <topology evidence="1">Multi-pass membrane protein</topology>
    </subcellularLocation>
</comment>
<keyword evidence="4 5" id="KW-0472">Membrane</keyword>
<dbReference type="RefSeq" id="WP_122908861.1">
    <property type="nucleotide sequence ID" value="NZ_CBCSBE010000006.1"/>
</dbReference>
<evidence type="ECO:0000256" key="1">
    <source>
        <dbReference type="ARBA" id="ARBA00004141"/>
    </source>
</evidence>
<dbReference type="Pfam" id="PF06271">
    <property type="entry name" value="RDD"/>
    <property type="match status" value="1"/>
</dbReference>
<dbReference type="OrthoDB" id="9793824at2"/>
<comment type="caution">
    <text evidence="7">The sequence shown here is derived from an EMBL/GenBank/DDBJ whole genome shotgun (WGS) entry which is preliminary data.</text>
</comment>
<keyword evidence="8" id="KW-1185">Reference proteome</keyword>
<sequence>MGIRVIPVGAKRQTLSIGQVLVREWIGKPLCLLPFGLGYMWVGWNKKKQGWQDLIAHTFVIREKRH</sequence>
<evidence type="ECO:0000256" key="2">
    <source>
        <dbReference type="ARBA" id="ARBA00022692"/>
    </source>
</evidence>
<dbReference type="GO" id="GO:0016020">
    <property type="term" value="C:membrane"/>
    <property type="evidence" value="ECO:0007669"/>
    <property type="project" value="UniProtKB-SubCell"/>
</dbReference>
<gene>
    <name evidence="7" type="ORF">EDM52_09980</name>
</gene>
<evidence type="ECO:0000259" key="6">
    <source>
        <dbReference type="Pfam" id="PF06271"/>
    </source>
</evidence>
<evidence type="ECO:0000256" key="5">
    <source>
        <dbReference type="SAM" id="Phobius"/>
    </source>
</evidence>
<keyword evidence="3 5" id="KW-1133">Transmembrane helix</keyword>
<feature type="domain" description="RDD" evidence="6">
    <location>
        <begin position="1"/>
        <end position="56"/>
    </location>
</feature>
<evidence type="ECO:0000256" key="3">
    <source>
        <dbReference type="ARBA" id="ARBA00022989"/>
    </source>
</evidence>
<accession>A0A3M8CFQ4</accession>
<dbReference type="InterPro" id="IPR010432">
    <property type="entry name" value="RDD"/>
</dbReference>
<dbReference type="Proteomes" id="UP000282028">
    <property type="component" value="Unassembled WGS sequence"/>
</dbReference>
<evidence type="ECO:0000313" key="7">
    <source>
        <dbReference type="EMBL" id="RNB74576.1"/>
    </source>
</evidence>
<keyword evidence="2 5" id="KW-0812">Transmembrane</keyword>
<evidence type="ECO:0000256" key="4">
    <source>
        <dbReference type="ARBA" id="ARBA00023136"/>
    </source>
</evidence>
<name>A0A3M8CFQ4_9BACL</name>
<organism evidence="7 8">
    <name type="scientific">Brevibacillus invocatus</name>
    <dbReference type="NCBI Taxonomy" id="173959"/>
    <lineage>
        <taxon>Bacteria</taxon>
        <taxon>Bacillati</taxon>
        <taxon>Bacillota</taxon>
        <taxon>Bacilli</taxon>
        <taxon>Bacillales</taxon>
        <taxon>Paenibacillaceae</taxon>
        <taxon>Brevibacillus</taxon>
    </lineage>
</organism>